<dbReference type="SUPFAM" id="SSF81321">
    <property type="entry name" value="Family A G protein-coupled receptor-like"/>
    <property type="match status" value="1"/>
</dbReference>
<comment type="caution">
    <text evidence="7">The sequence shown here is derived from an EMBL/GenBank/DDBJ whole genome shotgun (WGS) entry which is preliminary data.</text>
</comment>
<feature type="transmembrane region" description="Helical" evidence="5">
    <location>
        <begin position="37"/>
        <end position="60"/>
    </location>
</feature>
<dbReference type="InterPro" id="IPR052954">
    <property type="entry name" value="GPCR-Ligand_Int"/>
</dbReference>
<dbReference type="GO" id="GO:0016020">
    <property type="term" value="C:membrane"/>
    <property type="evidence" value="ECO:0007669"/>
    <property type="project" value="UniProtKB-SubCell"/>
</dbReference>
<feature type="transmembrane region" description="Helical" evidence="5">
    <location>
        <begin position="67"/>
        <end position="85"/>
    </location>
</feature>
<keyword evidence="2 5" id="KW-0812">Transmembrane</keyword>
<dbReference type="PANTHER" id="PTHR46641:SF2">
    <property type="entry name" value="FMRFAMIDE RECEPTOR"/>
    <property type="match status" value="1"/>
</dbReference>
<comment type="subcellular location">
    <subcellularLocation>
        <location evidence="1">Membrane</location>
    </subcellularLocation>
</comment>
<protein>
    <recommendedName>
        <fullName evidence="6">G-protein coupled receptors family 1 profile domain-containing protein</fullName>
    </recommendedName>
</protein>
<feature type="transmembrane region" description="Helical" evidence="5">
    <location>
        <begin position="296"/>
        <end position="321"/>
    </location>
</feature>
<dbReference type="Gene3D" id="1.20.1070.10">
    <property type="entry name" value="Rhodopsin 7-helix transmembrane proteins"/>
    <property type="match status" value="1"/>
</dbReference>
<reference evidence="7 8" key="1">
    <citation type="journal article" date="2016" name="Nat. Commun.">
        <title>Extremotolerant tardigrade genome and improved radiotolerance of human cultured cells by tardigrade-unique protein.</title>
        <authorList>
            <person name="Hashimoto T."/>
            <person name="Horikawa D.D."/>
            <person name="Saito Y."/>
            <person name="Kuwahara H."/>
            <person name="Kozuka-Hata H."/>
            <person name="Shin-I T."/>
            <person name="Minakuchi Y."/>
            <person name="Ohishi K."/>
            <person name="Motoyama A."/>
            <person name="Aizu T."/>
            <person name="Enomoto A."/>
            <person name="Kondo K."/>
            <person name="Tanaka S."/>
            <person name="Hara Y."/>
            <person name="Koshikawa S."/>
            <person name="Sagara H."/>
            <person name="Miura T."/>
            <person name="Yokobori S."/>
            <person name="Miyagawa K."/>
            <person name="Suzuki Y."/>
            <person name="Kubo T."/>
            <person name="Oyama M."/>
            <person name="Kohara Y."/>
            <person name="Fujiyama A."/>
            <person name="Arakawa K."/>
            <person name="Katayama T."/>
            <person name="Toyoda A."/>
            <person name="Kunieda T."/>
        </authorList>
    </citation>
    <scope>NUCLEOTIDE SEQUENCE [LARGE SCALE GENOMIC DNA]</scope>
    <source>
        <strain evidence="7 8">YOKOZUNA-1</strain>
    </source>
</reference>
<keyword evidence="3 5" id="KW-1133">Transmembrane helix</keyword>
<evidence type="ECO:0000256" key="2">
    <source>
        <dbReference type="ARBA" id="ARBA00022692"/>
    </source>
</evidence>
<name>A0A1D1US48_RAMVA</name>
<gene>
    <name evidence="7" type="primary">RvY_02539-1</name>
    <name evidence="7" type="synonym">RvY_02539.1</name>
    <name evidence="7" type="ORF">RvY_02539</name>
</gene>
<evidence type="ECO:0000259" key="6">
    <source>
        <dbReference type="PROSITE" id="PS50262"/>
    </source>
</evidence>
<evidence type="ECO:0000313" key="8">
    <source>
        <dbReference type="Proteomes" id="UP000186922"/>
    </source>
</evidence>
<feature type="transmembrane region" description="Helical" evidence="5">
    <location>
        <begin position="213"/>
        <end position="232"/>
    </location>
</feature>
<dbReference type="OrthoDB" id="10011262at2759"/>
<organism evidence="7 8">
    <name type="scientific">Ramazzottius varieornatus</name>
    <name type="common">Water bear</name>
    <name type="synonym">Tardigrade</name>
    <dbReference type="NCBI Taxonomy" id="947166"/>
    <lineage>
        <taxon>Eukaryota</taxon>
        <taxon>Metazoa</taxon>
        <taxon>Ecdysozoa</taxon>
        <taxon>Tardigrada</taxon>
        <taxon>Eutardigrada</taxon>
        <taxon>Parachela</taxon>
        <taxon>Hypsibioidea</taxon>
        <taxon>Ramazzottiidae</taxon>
        <taxon>Ramazzottius</taxon>
    </lineage>
</organism>
<proteinExistence type="predicted"/>
<dbReference type="PANTHER" id="PTHR46641">
    <property type="entry name" value="FMRFAMIDE RECEPTOR-RELATED"/>
    <property type="match status" value="1"/>
</dbReference>
<dbReference type="PROSITE" id="PS50262">
    <property type="entry name" value="G_PROTEIN_RECEP_F1_2"/>
    <property type="match status" value="1"/>
</dbReference>
<evidence type="ECO:0000256" key="1">
    <source>
        <dbReference type="ARBA" id="ARBA00004370"/>
    </source>
</evidence>
<dbReference type="Proteomes" id="UP000186922">
    <property type="component" value="Unassembled WGS sequence"/>
</dbReference>
<feature type="transmembrane region" description="Helical" evidence="5">
    <location>
        <begin position="258"/>
        <end position="276"/>
    </location>
</feature>
<sequence>MEKNCIYSNTTVHYNQPFNSHERSEEIKSLVVYLHLIAYPVLLLICTIGNSLSLSVWLRLPDKSSTAIYLSTVALSDLFVLWFYMGHYVVNVDPTCDHDNSLCWEQYLQSKGVVEWWRDTFLQLSDWTLITFSAERLVVVSRPLKFNEAISKETAIRNVLVLFLLAATFCSELLVVPYYYLWRRADFPPGTTTKIVIGPEMTDWDSLYDYSELLMGVCKWIILTLLNAAFVFQLSRQSQSRPVFASHKLSQQRCRQTRNINCILLGSAALYIVTQAPNAYCKLLKITGSSEECSPFYYPLLSIISLLNYSLDFLLYCMVSARFRRYLLQRKPFPRNSTRSSAISSSSASNNLPLLQGQSVAKNGLTTRRNTVTLTTRNEQE</sequence>
<dbReference type="InterPro" id="IPR017452">
    <property type="entry name" value="GPCR_Rhodpsn_7TM"/>
</dbReference>
<evidence type="ECO:0000256" key="3">
    <source>
        <dbReference type="ARBA" id="ARBA00022989"/>
    </source>
</evidence>
<feature type="transmembrane region" description="Helical" evidence="5">
    <location>
        <begin position="159"/>
        <end position="180"/>
    </location>
</feature>
<dbReference type="EMBL" id="BDGG01000001">
    <property type="protein sequence ID" value="GAU90067.1"/>
    <property type="molecule type" value="Genomic_DNA"/>
</dbReference>
<evidence type="ECO:0000256" key="5">
    <source>
        <dbReference type="SAM" id="Phobius"/>
    </source>
</evidence>
<evidence type="ECO:0000256" key="4">
    <source>
        <dbReference type="ARBA" id="ARBA00023136"/>
    </source>
</evidence>
<accession>A0A1D1US48</accession>
<evidence type="ECO:0000313" key="7">
    <source>
        <dbReference type="EMBL" id="GAU90067.1"/>
    </source>
</evidence>
<feature type="domain" description="G-protein coupled receptors family 1 profile" evidence="6">
    <location>
        <begin position="49"/>
        <end position="316"/>
    </location>
</feature>
<dbReference type="STRING" id="947166.A0A1D1US48"/>
<keyword evidence="4 5" id="KW-0472">Membrane</keyword>
<keyword evidence="8" id="KW-1185">Reference proteome</keyword>
<dbReference type="AlphaFoldDB" id="A0A1D1US48"/>